<comment type="caution">
    <text evidence="2">The sequence shown here is derived from an EMBL/GenBank/DDBJ whole genome shotgun (WGS) entry which is preliminary data.</text>
</comment>
<organism evidence="2 3">
    <name type="scientific">Reticulomyxa filosa</name>
    <dbReference type="NCBI Taxonomy" id="46433"/>
    <lineage>
        <taxon>Eukaryota</taxon>
        <taxon>Sar</taxon>
        <taxon>Rhizaria</taxon>
        <taxon>Retaria</taxon>
        <taxon>Foraminifera</taxon>
        <taxon>Monothalamids</taxon>
        <taxon>Reticulomyxidae</taxon>
        <taxon>Reticulomyxa</taxon>
    </lineage>
</organism>
<keyword evidence="1" id="KW-1133">Transmembrane helix</keyword>
<sequence>MGLGNMLSIYWYGRAVAYWKSASFELEHSAWLHWNSRVHNTFLKYLPTQVALKTDKKLNNSKKNSFKRKLEALQIELNWKTHTRLSHSCSQLFAYYNSHFMQIIFNDTHQAIQKYFQKGSFIFQNQLFHTFRVKMVLLYFIFVFIYIILCIHI</sequence>
<proteinExistence type="predicted"/>
<dbReference type="EMBL" id="ASPP01003310">
    <property type="protein sequence ID" value="ETO33548.1"/>
    <property type="molecule type" value="Genomic_DNA"/>
</dbReference>
<reference evidence="2 3" key="1">
    <citation type="journal article" date="2013" name="Curr. Biol.">
        <title>The Genome of the Foraminiferan Reticulomyxa filosa.</title>
        <authorList>
            <person name="Glockner G."/>
            <person name="Hulsmann N."/>
            <person name="Schleicher M."/>
            <person name="Noegel A.A."/>
            <person name="Eichinger L."/>
            <person name="Gallinger C."/>
            <person name="Pawlowski J."/>
            <person name="Sierra R."/>
            <person name="Euteneuer U."/>
            <person name="Pillet L."/>
            <person name="Moustafa A."/>
            <person name="Platzer M."/>
            <person name="Groth M."/>
            <person name="Szafranski K."/>
            <person name="Schliwa M."/>
        </authorList>
    </citation>
    <scope>NUCLEOTIDE SEQUENCE [LARGE SCALE GENOMIC DNA]</scope>
</reference>
<evidence type="ECO:0000313" key="3">
    <source>
        <dbReference type="Proteomes" id="UP000023152"/>
    </source>
</evidence>
<evidence type="ECO:0000256" key="1">
    <source>
        <dbReference type="SAM" id="Phobius"/>
    </source>
</evidence>
<keyword evidence="1" id="KW-0812">Transmembrane</keyword>
<keyword evidence="3" id="KW-1185">Reference proteome</keyword>
<dbReference type="Proteomes" id="UP000023152">
    <property type="component" value="Unassembled WGS sequence"/>
</dbReference>
<dbReference type="AlphaFoldDB" id="X6P601"/>
<protein>
    <submittedName>
        <fullName evidence="2">Uncharacterized protein</fullName>
    </submittedName>
</protein>
<accession>X6P601</accession>
<evidence type="ECO:0000313" key="2">
    <source>
        <dbReference type="EMBL" id="ETO33548.1"/>
    </source>
</evidence>
<gene>
    <name evidence="2" type="ORF">RFI_03555</name>
</gene>
<name>X6P601_RETFI</name>
<feature type="transmembrane region" description="Helical" evidence="1">
    <location>
        <begin position="131"/>
        <end position="151"/>
    </location>
</feature>
<keyword evidence="1" id="KW-0472">Membrane</keyword>